<feature type="binding site" evidence="9 11">
    <location>
        <begin position="114"/>
        <end position="116"/>
    </location>
    <ligand>
        <name>substrate</name>
    </ligand>
</feature>
<feature type="domain" description="Glutamyl-tRNA reductase N-terminal" evidence="17">
    <location>
        <begin position="6"/>
        <end position="156"/>
    </location>
</feature>
<protein>
    <recommendedName>
        <fullName evidence="8 9">Glutamyl-tRNA reductase</fullName>
        <shortName evidence="9">GluTR</shortName>
        <ecNumber evidence="3 9">1.2.1.70</ecNumber>
    </recommendedName>
</protein>
<feature type="domain" description="Tetrapyrrole biosynthesis glutamyl-tRNA reductase dimerisation" evidence="15">
    <location>
        <begin position="321"/>
        <end position="415"/>
    </location>
</feature>
<comment type="function">
    <text evidence="9">Catalyzes the NADPH-dependent reduction of glutamyl-tRNA(Glu) to glutamate 1-semialdehyde (GSA).</text>
</comment>
<dbReference type="PANTHER" id="PTHR43013">
    <property type="entry name" value="GLUTAMYL-TRNA REDUCTASE"/>
    <property type="match status" value="1"/>
</dbReference>
<dbReference type="InterPro" id="IPR000343">
    <property type="entry name" value="4pyrrol_synth_GluRdtase"/>
</dbReference>
<comment type="pathway">
    <text evidence="1 9 14">Porphyrin-containing compound metabolism; protoporphyrin-IX biosynthesis; 5-aminolevulinate from L-glutamyl-tRNA(Glu): step 1/2.</text>
</comment>
<dbReference type="Pfam" id="PF05201">
    <property type="entry name" value="GlutR_N"/>
    <property type="match status" value="1"/>
</dbReference>
<feature type="active site" description="Nucleophile" evidence="9 10">
    <location>
        <position position="49"/>
    </location>
</feature>
<dbReference type="InterPro" id="IPR015895">
    <property type="entry name" value="4pyrrol_synth_GluRdtase_N"/>
</dbReference>
<dbReference type="InterPro" id="IPR018214">
    <property type="entry name" value="GluRdtase_CS"/>
</dbReference>
<feature type="binding site" evidence="9 11">
    <location>
        <begin position="48"/>
        <end position="51"/>
    </location>
    <ligand>
        <name>substrate</name>
    </ligand>
</feature>
<accession>A0A6I6JYH4</accession>
<evidence type="ECO:0000256" key="9">
    <source>
        <dbReference type="HAMAP-Rule" id="MF_00087"/>
    </source>
</evidence>
<dbReference type="InterPro" id="IPR036343">
    <property type="entry name" value="GluRdtase_N_sf"/>
</dbReference>
<dbReference type="Gene3D" id="3.40.50.720">
    <property type="entry name" value="NAD(P)-binding Rossmann-like Domain"/>
    <property type="match status" value="1"/>
</dbReference>
<dbReference type="AlphaFoldDB" id="A0A6I6JYH4"/>
<gene>
    <name evidence="9" type="primary">hemA</name>
    <name evidence="18" type="ORF">GM418_11140</name>
</gene>
<dbReference type="GO" id="GO:0050661">
    <property type="term" value="F:NADP binding"/>
    <property type="evidence" value="ECO:0007669"/>
    <property type="project" value="InterPro"/>
</dbReference>
<evidence type="ECO:0000259" key="16">
    <source>
        <dbReference type="Pfam" id="PF01488"/>
    </source>
</evidence>
<evidence type="ECO:0000256" key="1">
    <source>
        <dbReference type="ARBA" id="ARBA00005059"/>
    </source>
</evidence>
<evidence type="ECO:0000256" key="12">
    <source>
        <dbReference type="PIRSR" id="PIRSR000445-3"/>
    </source>
</evidence>
<comment type="similarity">
    <text evidence="2 9 14">Belongs to the glutamyl-tRNA reductase family.</text>
</comment>
<evidence type="ECO:0000259" key="17">
    <source>
        <dbReference type="Pfam" id="PF05201"/>
    </source>
</evidence>
<keyword evidence="4 9" id="KW-0521">NADP</keyword>
<comment type="catalytic activity">
    <reaction evidence="7 9 14">
        <text>(S)-4-amino-5-oxopentanoate + tRNA(Glu) + NADP(+) = L-glutamyl-tRNA(Glu) + NADPH + H(+)</text>
        <dbReference type="Rhea" id="RHEA:12344"/>
        <dbReference type="Rhea" id="RHEA-COMP:9663"/>
        <dbReference type="Rhea" id="RHEA-COMP:9680"/>
        <dbReference type="ChEBI" id="CHEBI:15378"/>
        <dbReference type="ChEBI" id="CHEBI:57501"/>
        <dbReference type="ChEBI" id="CHEBI:57783"/>
        <dbReference type="ChEBI" id="CHEBI:58349"/>
        <dbReference type="ChEBI" id="CHEBI:78442"/>
        <dbReference type="ChEBI" id="CHEBI:78520"/>
        <dbReference type="EC" id="1.2.1.70"/>
    </reaction>
</comment>
<dbReference type="Proteomes" id="UP000428260">
    <property type="component" value="Chromosome"/>
</dbReference>
<dbReference type="GO" id="GO:0008883">
    <property type="term" value="F:glutamyl-tRNA reductase activity"/>
    <property type="evidence" value="ECO:0007669"/>
    <property type="project" value="UniProtKB-UniRule"/>
</dbReference>
<dbReference type="FunFam" id="3.30.460.30:FF:000001">
    <property type="entry name" value="Glutamyl-tRNA reductase"/>
    <property type="match status" value="1"/>
</dbReference>
<dbReference type="KEGG" id="mcos:GM418_11140"/>
<dbReference type="InterPro" id="IPR006151">
    <property type="entry name" value="Shikm_DH/Glu-tRNA_Rdtase"/>
</dbReference>
<dbReference type="SUPFAM" id="SSF69075">
    <property type="entry name" value="Glutamyl tRNA-reductase dimerization domain"/>
    <property type="match status" value="1"/>
</dbReference>
<evidence type="ECO:0000313" key="19">
    <source>
        <dbReference type="Proteomes" id="UP000428260"/>
    </source>
</evidence>
<dbReference type="RefSeq" id="WP_158866052.1">
    <property type="nucleotide sequence ID" value="NZ_CP046401.1"/>
</dbReference>
<evidence type="ECO:0000256" key="8">
    <source>
        <dbReference type="ARBA" id="ARBA00068659"/>
    </source>
</evidence>
<evidence type="ECO:0000313" key="18">
    <source>
        <dbReference type="EMBL" id="QGY44193.1"/>
    </source>
</evidence>
<dbReference type="Gene3D" id="3.30.460.30">
    <property type="entry name" value="Glutamyl-tRNA reductase, N-terminal domain"/>
    <property type="match status" value="1"/>
</dbReference>
<reference evidence="18 19" key="1">
    <citation type="submission" date="2019-11" db="EMBL/GenBank/DDBJ databases">
        <authorList>
            <person name="Zheng R.K."/>
            <person name="Sun C.M."/>
        </authorList>
    </citation>
    <scope>NUCLEOTIDE SEQUENCE [LARGE SCALE GENOMIC DNA]</scope>
    <source>
        <strain evidence="18 19">WC007</strain>
    </source>
</reference>
<name>A0A6I6JYH4_9BACT</name>
<evidence type="ECO:0000256" key="6">
    <source>
        <dbReference type="ARBA" id="ARBA00023244"/>
    </source>
</evidence>
<comment type="subunit">
    <text evidence="9">Homodimer.</text>
</comment>
<feature type="domain" description="Quinate/shikimate 5-dehydrogenase/glutamyl-tRNA reductase" evidence="16">
    <location>
        <begin position="177"/>
        <end position="305"/>
    </location>
</feature>
<dbReference type="InterPro" id="IPR036291">
    <property type="entry name" value="NAD(P)-bd_dom_sf"/>
</dbReference>
<feature type="binding site" evidence="9 11">
    <location>
        <position position="120"/>
    </location>
    <ligand>
        <name>substrate</name>
    </ligand>
</feature>
<keyword evidence="5 9" id="KW-0560">Oxidoreductase</keyword>
<evidence type="ECO:0000256" key="7">
    <source>
        <dbReference type="ARBA" id="ARBA00047464"/>
    </source>
</evidence>
<dbReference type="EC" id="1.2.1.70" evidence="3 9"/>
<dbReference type="FunFam" id="3.40.50.720:FF:000031">
    <property type="entry name" value="Glutamyl-tRNA reductase"/>
    <property type="match status" value="1"/>
</dbReference>
<sequence>MIGLAGINHKTSPIEIREQFSISKEEIIPFSELLQDDTGISDIVVLSTCNRTEIYFSQMKYDNVTAAKLIYRTLKKFKGIENKYWHLFYNYGNSEAVRHLFEVSSGIDSMIIGEDQIIGQIKEAYQYCTDAALTDAVLMRLFQKSFEAGKRVRSETKIKMGTTSISSAAVQKCFQLYDSLNDKRVLMIGAGDTGRLVLQHLNKSGVKRITVSNRTEEKAKRLAERYRCAMLPFDQMANHLFLYDIIIVATGSSVPLVTREMITDSQEKRENKPQVFVDISVPRNIEKNVEEMENIQLFTIDALQKTVDTNVEKRMHSVSSAREIIDEIVDEFSEWLSSRSLRPAIKMITEIMQKVSNEELLGYYKADTEDKQQAINEFSTHLTQKYTRLFIKNLKEITENGKNTESLQIINKLFNFVYEHEEVEE</sequence>
<evidence type="ECO:0000256" key="4">
    <source>
        <dbReference type="ARBA" id="ARBA00022857"/>
    </source>
</evidence>
<evidence type="ECO:0000256" key="2">
    <source>
        <dbReference type="ARBA" id="ARBA00005916"/>
    </source>
</evidence>
<dbReference type="SUPFAM" id="SSF51735">
    <property type="entry name" value="NAD(P)-binding Rossmann-fold domains"/>
    <property type="match status" value="1"/>
</dbReference>
<dbReference type="CDD" id="cd05213">
    <property type="entry name" value="NAD_bind_Glutamyl_tRNA_reduct"/>
    <property type="match status" value="1"/>
</dbReference>
<dbReference type="SUPFAM" id="SSF69742">
    <property type="entry name" value="Glutamyl tRNA-reductase catalytic, N-terminal domain"/>
    <property type="match status" value="1"/>
</dbReference>
<feature type="binding site" evidence="9 11">
    <location>
        <position position="109"/>
    </location>
    <ligand>
        <name>substrate</name>
    </ligand>
</feature>
<dbReference type="InterPro" id="IPR015896">
    <property type="entry name" value="4pyrrol_synth_GluRdtase_dimer"/>
</dbReference>
<dbReference type="PIRSF" id="PIRSF000445">
    <property type="entry name" value="4pyrrol_synth_GluRdtase"/>
    <property type="match status" value="1"/>
</dbReference>
<dbReference type="PANTHER" id="PTHR43013:SF1">
    <property type="entry name" value="GLUTAMYL-TRNA REDUCTASE"/>
    <property type="match status" value="1"/>
</dbReference>
<dbReference type="GO" id="GO:0019353">
    <property type="term" value="P:protoporphyrinogen IX biosynthetic process from glutamate"/>
    <property type="evidence" value="ECO:0007669"/>
    <property type="project" value="TreeGrafter"/>
</dbReference>
<evidence type="ECO:0000256" key="11">
    <source>
        <dbReference type="PIRSR" id="PIRSR000445-2"/>
    </source>
</evidence>
<feature type="site" description="Important for activity" evidence="9 13">
    <location>
        <position position="99"/>
    </location>
</feature>
<evidence type="ECO:0000256" key="5">
    <source>
        <dbReference type="ARBA" id="ARBA00023002"/>
    </source>
</evidence>
<feature type="binding site" evidence="9 12">
    <location>
        <begin position="189"/>
        <end position="194"/>
    </location>
    <ligand>
        <name>NADP(+)</name>
        <dbReference type="ChEBI" id="CHEBI:58349"/>
    </ligand>
</feature>
<evidence type="ECO:0000256" key="10">
    <source>
        <dbReference type="PIRSR" id="PIRSR000445-1"/>
    </source>
</evidence>
<keyword evidence="6 9" id="KW-0627">Porphyrin biosynthesis</keyword>
<proteinExistence type="inferred from homology"/>
<dbReference type="InterPro" id="IPR036453">
    <property type="entry name" value="GluRdtase_dimer_dom_sf"/>
</dbReference>
<dbReference type="HAMAP" id="MF_00087">
    <property type="entry name" value="Glu_tRNA_reductase"/>
    <property type="match status" value="1"/>
</dbReference>
<dbReference type="Pfam" id="PF00745">
    <property type="entry name" value="GlutR_dimer"/>
    <property type="match status" value="1"/>
</dbReference>
<keyword evidence="19" id="KW-1185">Reference proteome</keyword>
<dbReference type="NCBIfam" id="TIGR01035">
    <property type="entry name" value="hemA"/>
    <property type="match status" value="1"/>
</dbReference>
<evidence type="ECO:0000256" key="3">
    <source>
        <dbReference type="ARBA" id="ARBA00012970"/>
    </source>
</evidence>
<dbReference type="PROSITE" id="PS00747">
    <property type="entry name" value="GLUTR"/>
    <property type="match status" value="1"/>
</dbReference>
<evidence type="ECO:0000256" key="13">
    <source>
        <dbReference type="PIRSR" id="PIRSR000445-4"/>
    </source>
</evidence>
<dbReference type="EMBL" id="CP046401">
    <property type="protein sequence ID" value="QGY44193.1"/>
    <property type="molecule type" value="Genomic_DNA"/>
</dbReference>
<organism evidence="18 19">
    <name type="scientific">Maribellus comscasis</name>
    <dbReference type="NCBI Taxonomy" id="2681766"/>
    <lineage>
        <taxon>Bacteria</taxon>
        <taxon>Pseudomonadati</taxon>
        <taxon>Bacteroidota</taxon>
        <taxon>Bacteroidia</taxon>
        <taxon>Marinilabiliales</taxon>
        <taxon>Prolixibacteraceae</taxon>
        <taxon>Maribellus</taxon>
    </lineage>
</organism>
<dbReference type="UniPathway" id="UPA00251">
    <property type="reaction ID" value="UER00316"/>
</dbReference>
<comment type="miscellaneous">
    <text evidence="9">During catalysis, the active site Cys acts as a nucleophile attacking the alpha-carbonyl group of tRNA-bound glutamate with the formation of a thioester intermediate between enzyme and glutamate, and the concomitant release of tRNA(Glu). The thioester intermediate is finally reduced by direct hydride transfer from NADPH, to form the product GSA.</text>
</comment>
<evidence type="ECO:0000259" key="15">
    <source>
        <dbReference type="Pfam" id="PF00745"/>
    </source>
</evidence>
<evidence type="ECO:0000256" key="14">
    <source>
        <dbReference type="RuleBase" id="RU000584"/>
    </source>
</evidence>
<comment type="domain">
    <text evidence="9">Possesses an unusual extended V-shaped dimeric structure with each monomer consisting of three distinct domains arranged along a curved 'spinal' alpha-helix. The N-terminal catalytic domain specifically recognizes the glutamate moiety of the substrate. The second domain is the NADPH-binding domain, and the third C-terminal domain is responsible for dimerization.</text>
</comment>
<dbReference type="Pfam" id="PF01488">
    <property type="entry name" value="Shikimate_DH"/>
    <property type="match status" value="1"/>
</dbReference>